<comment type="subcellular location">
    <subcellularLocation>
        <location evidence="1">Cell membrane</location>
        <topology evidence="1">Multi-pass membrane protein</topology>
    </subcellularLocation>
</comment>
<organism evidence="8 9">
    <name type="scientific">Lacticaseibacillus suilingensis</name>
    <dbReference type="NCBI Taxonomy" id="2799577"/>
    <lineage>
        <taxon>Bacteria</taxon>
        <taxon>Bacillati</taxon>
        <taxon>Bacillota</taxon>
        <taxon>Bacilli</taxon>
        <taxon>Lactobacillales</taxon>
        <taxon>Lactobacillaceae</taxon>
        <taxon>Lacticaseibacillus</taxon>
    </lineage>
</organism>
<gene>
    <name evidence="8" type="ORF">ACFQ41_08700</name>
</gene>
<dbReference type="InterPro" id="IPR051449">
    <property type="entry name" value="ABC-2_transporter_component"/>
</dbReference>
<feature type="transmembrane region" description="Helical" evidence="6">
    <location>
        <begin position="312"/>
        <end position="337"/>
    </location>
</feature>
<dbReference type="EMBL" id="JBHTOA010000032">
    <property type="protein sequence ID" value="MFD1399389.1"/>
    <property type="molecule type" value="Genomic_DNA"/>
</dbReference>
<dbReference type="PANTHER" id="PTHR30294">
    <property type="entry name" value="MEMBRANE COMPONENT OF ABC TRANSPORTER YHHJ-RELATED"/>
    <property type="match status" value="1"/>
</dbReference>
<dbReference type="RefSeq" id="WP_204119223.1">
    <property type="nucleotide sequence ID" value="NZ_BOLV01000012.1"/>
</dbReference>
<feature type="transmembrane region" description="Helical" evidence="6">
    <location>
        <begin position="226"/>
        <end position="249"/>
    </location>
</feature>
<feature type="transmembrane region" description="Helical" evidence="6">
    <location>
        <begin position="176"/>
        <end position="197"/>
    </location>
</feature>
<evidence type="ECO:0000313" key="9">
    <source>
        <dbReference type="Proteomes" id="UP001597199"/>
    </source>
</evidence>
<evidence type="ECO:0000259" key="7">
    <source>
        <dbReference type="Pfam" id="PF12698"/>
    </source>
</evidence>
<dbReference type="Pfam" id="PF12698">
    <property type="entry name" value="ABC2_membrane_3"/>
    <property type="match status" value="1"/>
</dbReference>
<feature type="transmembrane region" description="Helical" evidence="6">
    <location>
        <begin position="357"/>
        <end position="381"/>
    </location>
</feature>
<dbReference type="PANTHER" id="PTHR30294:SF29">
    <property type="entry name" value="MULTIDRUG ABC TRANSPORTER PERMEASE YBHS-RELATED"/>
    <property type="match status" value="1"/>
</dbReference>
<evidence type="ECO:0000256" key="2">
    <source>
        <dbReference type="ARBA" id="ARBA00022475"/>
    </source>
</evidence>
<keyword evidence="5 6" id="KW-0472">Membrane</keyword>
<keyword evidence="3 6" id="KW-0812">Transmembrane</keyword>
<sequence>MRKLNLIAKMVFRKNMHSFSWWSLVLMPLIALAIIGGISWYMDQTNQPAQVAVAAPAAVRASLKHSSDPKFQPVTSAAAGQKLLKASKVDGLLTVAQATSPSVKLVVRDDGETVDPATIKTMLTALNTQAVAKSLGLSQAALAQMLRPTQVTVKTVTVSDGQLKAAANKSEGLKSILALAVGFLMYLFLMSYGSIVAQEIATEKGSRIEESILAAIKAQTQFYGKLLGIAELVGVQLGAYAVLGGGAWLLRRHWPALNDLLRLVDWQQIGWSFVLVMIGFFVLGILSYTILAALCGSLVSNQEQAGMAMQPVLYLAMIGYFAALMVSNGAGPVINVMSYLPFLSPMIMPARFGVDQVGLLQVGIALAINLVFLLGFSIFAARAYRANVLVYSDSGILAAFKKSRSVAKAQR</sequence>
<feature type="domain" description="ABC-2 type transporter transmembrane" evidence="7">
    <location>
        <begin position="21"/>
        <end position="380"/>
    </location>
</feature>
<feature type="transmembrane region" description="Helical" evidence="6">
    <location>
        <begin position="269"/>
        <end position="300"/>
    </location>
</feature>
<evidence type="ECO:0000256" key="4">
    <source>
        <dbReference type="ARBA" id="ARBA00022989"/>
    </source>
</evidence>
<reference evidence="9" key="1">
    <citation type="journal article" date="2019" name="Int. J. Syst. Evol. Microbiol.">
        <title>The Global Catalogue of Microorganisms (GCM) 10K type strain sequencing project: providing services to taxonomists for standard genome sequencing and annotation.</title>
        <authorList>
            <consortium name="The Broad Institute Genomics Platform"/>
            <consortium name="The Broad Institute Genome Sequencing Center for Infectious Disease"/>
            <person name="Wu L."/>
            <person name="Ma J."/>
        </authorList>
    </citation>
    <scope>NUCLEOTIDE SEQUENCE [LARGE SCALE GENOMIC DNA]</scope>
    <source>
        <strain evidence="9">CCM 9110</strain>
    </source>
</reference>
<dbReference type="Proteomes" id="UP001597199">
    <property type="component" value="Unassembled WGS sequence"/>
</dbReference>
<name>A0ABW4BFW0_9LACO</name>
<evidence type="ECO:0000256" key="5">
    <source>
        <dbReference type="ARBA" id="ARBA00023136"/>
    </source>
</evidence>
<proteinExistence type="predicted"/>
<comment type="caution">
    <text evidence="8">The sequence shown here is derived from an EMBL/GenBank/DDBJ whole genome shotgun (WGS) entry which is preliminary data.</text>
</comment>
<dbReference type="InterPro" id="IPR013525">
    <property type="entry name" value="ABC2_TM"/>
</dbReference>
<feature type="transmembrane region" description="Helical" evidence="6">
    <location>
        <begin position="21"/>
        <end position="42"/>
    </location>
</feature>
<keyword evidence="4 6" id="KW-1133">Transmembrane helix</keyword>
<keyword evidence="9" id="KW-1185">Reference proteome</keyword>
<accession>A0ABW4BFW0</accession>
<evidence type="ECO:0000256" key="6">
    <source>
        <dbReference type="SAM" id="Phobius"/>
    </source>
</evidence>
<protein>
    <submittedName>
        <fullName evidence="8">ABC transporter permease</fullName>
    </submittedName>
</protein>
<evidence type="ECO:0000256" key="1">
    <source>
        <dbReference type="ARBA" id="ARBA00004651"/>
    </source>
</evidence>
<keyword evidence="2" id="KW-1003">Cell membrane</keyword>
<evidence type="ECO:0000313" key="8">
    <source>
        <dbReference type="EMBL" id="MFD1399389.1"/>
    </source>
</evidence>
<evidence type="ECO:0000256" key="3">
    <source>
        <dbReference type="ARBA" id="ARBA00022692"/>
    </source>
</evidence>